<keyword evidence="7" id="KW-0812">Transmembrane</keyword>
<comment type="catalytic activity">
    <reaction evidence="12">
        <text>n isopentenyl diphosphate + (2E,6E)-farnesyl diphosphate = a di-trans,poly-cis-polyprenyl diphosphate + n diphosphate</text>
        <dbReference type="Rhea" id="RHEA:53008"/>
        <dbReference type="Rhea" id="RHEA-COMP:19494"/>
        <dbReference type="ChEBI" id="CHEBI:33019"/>
        <dbReference type="ChEBI" id="CHEBI:128769"/>
        <dbReference type="ChEBI" id="CHEBI:136960"/>
        <dbReference type="ChEBI" id="CHEBI:175763"/>
        <dbReference type="EC" id="2.5.1.87"/>
    </reaction>
</comment>
<comment type="cofactor">
    <cofactor evidence="1">
        <name>Mg(2+)</name>
        <dbReference type="ChEBI" id="CHEBI:18420"/>
    </cofactor>
</comment>
<evidence type="ECO:0000256" key="9">
    <source>
        <dbReference type="ARBA" id="ARBA00022842"/>
    </source>
</evidence>
<dbReference type="UniPathway" id="UPA00378"/>
<dbReference type="RefSeq" id="XP_011214211.2">
    <property type="nucleotide sequence ID" value="XM_011215909.4"/>
</dbReference>
<evidence type="ECO:0000256" key="10">
    <source>
        <dbReference type="ARBA" id="ARBA00022989"/>
    </source>
</evidence>
<keyword evidence="8" id="KW-0256">Endoplasmic reticulum</keyword>
<organism evidence="13">
    <name type="scientific">Bactrocera dorsalis</name>
    <name type="common">Oriental fruit fly</name>
    <name type="synonym">Dacus dorsalis</name>
    <dbReference type="NCBI Taxonomy" id="27457"/>
    <lineage>
        <taxon>Eukaryota</taxon>
        <taxon>Metazoa</taxon>
        <taxon>Ecdysozoa</taxon>
        <taxon>Arthropoda</taxon>
        <taxon>Hexapoda</taxon>
        <taxon>Insecta</taxon>
        <taxon>Pterygota</taxon>
        <taxon>Neoptera</taxon>
        <taxon>Endopterygota</taxon>
        <taxon>Diptera</taxon>
        <taxon>Brachycera</taxon>
        <taxon>Muscomorpha</taxon>
        <taxon>Tephritoidea</taxon>
        <taxon>Tephritidae</taxon>
        <taxon>Bactrocera</taxon>
        <taxon>Bactrocera</taxon>
    </lineage>
</organism>
<dbReference type="PANTHER" id="PTHR21528:SF0">
    <property type="entry name" value="DEHYDRODOLICHYL DIPHOSPHATE SYNTHASE COMPLEX SUBUNIT NUS1"/>
    <property type="match status" value="1"/>
</dbReference>
<comment type="similarity">
    <text evidence="4">Belongs to the UPP synthase family.</text>
</comment>
<dbReference type="AlphaFoldDB" id="A0A034V7B0"/>
<dbReference type="GeneID" id="105233752"/>
<dbReference type="KEGG" id="bdr:105233752"/>
<evidence type="ECO:0000313" key="13">
    <source>
        <dbReference type="EMBL" id="JAC37635.1"/>
    </source>
</evidence>
<dbReference type="SUPFAM" id="SSF64005">
    <property type="entry name" value="Undecaprenyl diphosphate synthase"/>
    <property type="match status" value="1"/>
</dbReference>
<dbReference type="InterPro" id="IPR036424">
    <property type="entry name" value="UPP_synth-like_sf"/>
</dbReference>
<dbReference type="GO" id="GO:1904423">
    <property type="term" value="C:dehydrodolichyl diphosphate synthase complex"/>
    <property type="evidence" value="ECO:0007669"/>
    <property type="project" value="InterPro"/>
</dbReference>
<keyword evidence="13" id="KW-0675">Receptor</keyword>
<dbReference type="PANTHER" id="PTHR21528">
    <property type="entry name" value="DEHYDRODOLICHYL DIPHOSPHATE SYNTHASE COMPLEX SUBUNIT NUS1"/>
    <property type="match status" value="1"/>
</dbReference>
<evidence type="ECO:0000256" key="11">
    <source>
        <dbReference type="ARBA" id="ARBA00023136"/>
    </source>
</evidence>
<gene>
    <name evidence="13" type="primary">NGBR</name>
</gene>
<comment type="subcellular location">
    <subcellularLocation>
        <location evidence="2">Endoplasmic reticulum membrane</location>
    </subcellularLocation>
</comment>
<comment type="pathway">
    <text evidence="3">Protein modification; protein glycosylation.</text>
</comment>
<dbReference type="GO" id="GO:0045547">
    <property type="term" value="F:ditrans,polycis-polyprenyl diphosphate synthase [(2E,6E)-farnesyl diphosphate specific] activity"/>
    <property type="evidence" value="ECO:0007669"/>
    <property type="project" value="UniProtKB-EC"/>
</dbReference>
<dbReference type="Gene3D" id="3.40.1180.10">
    <property type="entry name" value="Decaprenyl diphosphate synthase-like"/>
    <property type="match status" value="1"/>
</dbReference>
<evidence type="ECO:0000256" key="8">
    <source>
        <dbReference type="ARBA" id="ARBA00022824"/>
    </source>
</evidence>
<dbReference type="EMBL" id="GAKP01021317">
    <property type="protein sequence ID" value="JAC37635.1"/>
    <property type="molecule type" value="Transcribed_RNA"/>
</dbReference>
<dbReference type="InterPro" id="IPR038887">
    <property type="entry name" value="Nus1/NgBR"/>
</dbReference>
<evidence type="ECO:0000256" key="6">
    <source>
        <dbReference type="ARBA" id="ARBA00022679"/>
    </source>
</evidence>
<evidence type="ECO:0000256" key="3">
    <source>
        <dbReference type="ARBA" id="ARBA00004922"/>
    </source>
</evidence>
<protein>
    <recommendedName>
        <fullName evidence="5">ditrans,polycis-polyprenyl diphosphate synthase [(2E,6E)-farnesyldiphosphate specific]</fullName>
        <ecNumber evidence="5">2.5.1.87</ecNumber>
    </recommendedName>
</protein>
<keyword evidence="10" id="KW-1133">Transmembrane helix</keyword>
<evidence type="ECO:0000256" key="5">
    <source>
        <dbReference type="ARBA" id="ARBA00012596"/>
    </source>
</evidence>
<evidence type="ECO:0000256" key="12">
    <source>
        <dbReference type="ARBA" id="ARBA00047353"/>
    </source>
</evidence>
<dbReference type="OrthoDB" id="19639at2759"/>
<evidence type="ECO:0000256" key="2">
    <source>
        <dbReference type="ARBA" id="ARBA00004586"/>
    </source>
</evidence>
<sequence>MFVYLYQLMWLVLRILVNVYEILHFLFLRFQAILLWSYDQQYNSTTITRRDRAFLQRCKTELTKLPRHLNIIIGTDPLARVNESVVARILSYAQIIGIDCVSLYDVRSELNGQILKENLCKSSKSYWNELQHNHYEWGLDVYTPETKDLKTNGCMANGIHSENGSACNGDVYQKKAPAYLKIYNISGVDNRSLIAKICRELFQQRESAKVQSLLADRKQLEQHISDELAKHIQWSCVDPELSIIFNRDICTFGMLPWQTRFTEFHTFETGRYVNAESFVKLLYKYSKCEQRWGK</sequence>
<evidence type="ECO:0000256" key="4">
    <source>
        <dbReference type="ARBA" id="ARBA00005432"/>
    </source>
</evidence>
<dbReference type="EC" id="2.5.1.87" evidence="5"/>
<accession>A0A034V7B0</accession>
<dbReference type="CTD" id="33298"/>
<dbReference type="EMBL" id="GAKP01021316">
    <property type="protein sequence ID" value="JAC37636.1"/>
    <property type="molecule type" value="Transcribed_RNA"/>
</dbReference>
<keyword evidence="9" id="KW-0460">Magnesium</keyword>
<keyword evidence="11" id="KW-0472">Membrane</keyword>
<name>A0A034V7B0_BACDO</name>
<dbReference type="GO" id="GO:0005789">
    <property type="term" value="C:endoplasmic reticulum membrane"/>
    <property type="evidence" value="ECO:0007669"/>
    <property type="project" value="UniProtKB-SubCell"/>
</dbReference>
<evidence type="ECO:0000256" key="7">
    <source>
        <dbReference type="ARBA" id="ARBA00022692"/>
    </source>
</evidence>
<reference evidence="13" key="1">
    <citation type="journal article" date="2014" name="BMC Genomics">
        <title>Characterizing the developmental transcriptome of the oriental fruit fly, Bactrocera dorsalis (Diptera: Tephritidae) through comparative genomic analysis with Drosophila melanogaster utilizing modENCODE datasets.</title>
        <authorList>
            <person name="Geib S.M."/>
            <person name="Calla B."/>
            <person name="Hall B."/>
            <person name="Hou S."/>
            <person name="Manoukis N.C."/>
        </authorList>
    </citation>
    <scope>NUCLEOTIDE SEQUENCE</scope>
    <source>
        <strain evidence="13">Punador</strain>
    </source>
</reference>
<proteinExistence type="inferred from homology"/>
<keyword evidence="6" id="KW-0808">Transferase</keyword>
<evidence type="ECO:0000256" key="1">
    <source>
        <dbReference type="ARBA" id="ARBA00001946"/>
    </source>
</evidence>